<gene>
    <name evidence="2" type="ORF">GCU56_14030</name>
</gene>
<feature type="transmembrane region" description="Helical" evidence="1">
    <location>
        <begin position="40"/>
        <end position="66"/>
    </location>
</feature>
<keyword evidence="1" id="KW-0812">Transmembrane</keyword>
<accession>A0A7K3W283</accession>
<reference evidence="2 3" key="1">
    <citation type="submission" date="2020-02" db="EMBL/GenBank/DDBJ databases">
        <title>Geodermatophilus sabuli CPCC 205279 I12A-02694.</title>
        <authorList>
            <person name="Jiang Z."/>
        </authorList>
    </citation>
    <scope>NUCLEOTIDE SEQUENCE [LARGE SCALE GENOMIC DNA]</scope>
    <source>
        <strain evidence="2 3">I12A-02694</strain>
    </source>
</reference>
<keyword evidence="3" id="KW-1185">Reference proteome</keyword>
<keyword evidence="1" id="KW-0472">Membrane</keyword>
<evidence type="ECO:0000313" key="3">
    <source>
        <dbReference type="Proteomes" id="UP000470246"/>
    </source>
</evidence>
<evidence type="ECO:0000256" key="1">
    <source>
        <dbReference type="SAM" id="Phobius"/>
    </source>
</evidence>
<dbReference type="Proteomes" id="UP000470246">
    <property type="component" value="Unassembled WGS sequence"/>
</dbReference>
<name>A0A7K3W283_9ACTN</name>
<feature type="transmembrane region" description="Helical" evidence="1">
    <location>
        <begin position="104"/>
        <end position="128"/>
    </location>
</feature>
<comment type="caution">
    <text evidence="2">The sequence shown here is derived from an EMBL/GenBank/DDBJ whole genome shotgun (WGS) entry which is preliminary data.</text>
</comment>
<protein>
    <submittedName>
        <fullName evidence="2">Uncharacterized protein</fullName>
    </submittedName>
</protein>
<organism evidence="2 3">
    <name type="scientific">Geodermatophilus sabuli</name>
    <dbReference type="NCBI Taxonomy" id="1564158"/>
    <lineage>
        <taxon>Bacteria</taxon>
        <taxon>Bacillati</taxon>
        <taxon>Actinomycetota</taxon>
        <taxon>Actinomycetes</taxon>
        <taxon>Geodermatophilales</taxon>
        <taxon>Geodermatophilaceae</taxon>
        <taxon>Geodermatophilus</taxon>
    </lineage>
</organism>
<dbReference type="RefSeq" id="WP_163482361.1">
    <property type="nucleotide sequence ID" value="NZ_JAAGWF010000015.1"/>
</dbReference>
<dbReference type="AlphaFoldDB" id="A0A7K3W283"/>
<keyword evidence="1" id="KW-1133">Transmembrane helix</keyword>
<feature type="transmembrane region" description="Helical" evidence="1">
    <location>
        <begin position="12"/>
        <end position="34"/>
    </location>
</feature>
<feature type="transmembrane region" description="Helical" evidence="1">
    <location>
        <begin position="73"/>
        <end position="92"/>
    </location>
</feature>
<sequence length="148" mass="15497">MDRRLTVPPSVLVAGRVVGAGLLATTAVIHLYLWDTGYRAIPWIGPLFLVQAATGLLLCVAVLAVSQGWLSEVALLGVLLQIGTLVGLLMSVEVGLFGFHESPVAALFGPSVGAEVVGTLVLAALAAVRPREQRPRQPAATREVRAGR</sequence>
<dbReference type="EMBL" id="JAAGWF010000015">
    <property type="protein sequence ID" value="NEK58986.1"/>
    <property type="molecule type" value="Genomic_DNA"/>
</dbReference>
<evidence type="ECO:0000313" key="2">
    <source>
        <dbReference type="EMBL" id="NEK58986.1"/>
    </source>
</evidence>
<proteinExistence type="predicted"/>